<evidence type="ECO:0000256" key="1">
    <source>
        <dbReference type="SAM" id="Phobius"/>
    </source>
</evidence>
<feature type="transmembrane region" description="Helical" evidence="1">
    <location>
        <begin position="119"/>
        <end position="138"/>
    </location>
</feature>
<dbReference type="Gramene" id="TraesPARA_EIv1.0_0929410.1">
    <property type="protein sequence ID" value="TraesPARA_EIv1.0_0929410.1.CDS1"/>
    <property type="gene ID" value="TraesPARA_EIv1.0_0929410"/>
</dbReference>
<gene>
    <name evidence="3" type="ORF">TRAES_3BF063600160CFD_c1</name>
</gene>
<organism evidence="3">
    <name type="scientific">Triticum aestivum</name>
    <name type="common">Wheat</name>
    <dbReference type="NCBI Taxonomy" id="4565"/>
    <lineage>
        <taxon>Eukaryota</taxon>
        <taxon>Viridiplantae</taxon>
        <taxon>Streptophyta</taxon>
        <taxon>Embryophyta</taxon>
        <taxon>Tracheophyta</taxon>
        <taxon>Spermatophyta</taxon>
        <taxon>Magnoliopsida</taxon>
        <taxon>Liliopsida</taxon>
        <taxon>Poales</taxon>
        <taxon>Poaceae</taxon>
        <taxon>BOP clade</taxon>
        <taxon>Pooideae</taxon>
        <taxon>Triticodae</taxon>
        <taxon>Triticeae</taxon>
        <taxon>Triticinae</taxon>
        <taxon>Triticum</taxon>
    </lineage>
</organism>
<feature type="transmembrane region" description="Helical" evidence="1">
    <location>
        <begin position="87"/>
        <end position="107"/>
    </location>
</feature>
<evidence type="ECO:0000259" key="2">
    <source>
        <dbReference type="Pfam" id="PF13968"/>
    </source>
</evidence>
<evidence type="ECO:0000313" key="3">
    <source>
        <dbReference type="EMBL" id="CDM86057.1"/>
    </source>
</evidence>
<dbReference type="HOGENOM" id="CLU_008762_1_1_1"/>
<feature type="domain" description="DUF4220" evidence="2">
    <location>
        <begin position="65"/>
        <end position="441"/>
    </location>
</feature>
<keyword evidence="1" id="KW-0472">Membrane</keyword>
<feature type="transmembrane region" description="Helical" evidence="1">
    <location>
        <begin position="366"/>
        <end position="389"/>
    </location>
</feature>
<dbReference type="AlphaFoldDB" id="A0A077RYN0"/>
<dbReference type="PANTHER" id="PTHR31325">
    <property type="entry name" value="OS01G0798800 PROTEIN-RELATED"/>
    <property type="match status" value="1"/>
</dbReference>
<accession>A0A077RYN0</accession>
<sequence length="704" mass="79168">MEEQACRNYTESWINSNLEPRNKADRVEGFVMVAAVFMIVLAIGAPMRRHCKSIIIRYGVEGVILVSFPLLSYTLGLMQQQLIKNELFLVWTMFLAMLSFGGTNAISVQKFGENSTMKIFCDILLFMFYMGMALASVDDAAMDVLPRIGTITTLIFTMALAGRVNGQWEAASLASKPSSENGIKWLADYMKREHQPSACYNPRTMQGYRYPVLIHNATGDSPITLEQIWSNNIGALSSSNSPRIRRLKDLCLSFALFHLVVRRYFGYSCPESKLDKSRDLVLDGLLQTEQEYERAFQVIEAELAFIYDFFFTKYASIMYGNKKFYCATSFAITVVCIAVGTWAITVSNKQVSILDDLLVETSRRDVVVTVAALVALSLFELLQICSYFASDWSKVSLVCTYATNPSWQKNERIKKVLLLLGRPHRWLHYWRNTIGQYSVLDSFSSSSWDRLKQRFQSRKTGNPVELTMEVKKAVARVIRNSINGHLSNGASELMRHDMHDRLCWACQTDDGFTLTNSILVWHVATSYCEISETIAGPNENDVHPNRGVATSLSKYVAYLVACAPKLLPGRPIESECTLDELEKEAKETLQGLVSPRERYEKLRGLPNVVDEVPSNVADATEATSAQLLSKGVRLGKLLEDMEDQVIRWDLLADFWAEMLVYIAPSDNVAGHIELLAEGGEFVTHVWALLMHAGILERPAATAIP</sequence>
<dbReference type="InterPro" id="IPR025315">
    <property type="entry name" value="DUF4220"/>
</dbReference>
<dbReference type="Pfam" id="PF04578">
    <property type="entry name" value="DUF594"/>
    <property type="match status" value="1"/>
</dbReference>
<dbReference type="InterPro" id="IPR007658">
    <property type="entry name" value="DUF594"/>
</dbReference>
<keyword evidence="1" id="KW-0812">Transmembrane</keyword>
<feature type="transmembrane region" description="Helical" evidence="1">
    <location>
        <begin position="54"/>
        <end position="75"/>
    </location>
</feature>
<dbReference type="ExpressionAtlas" id="A0A077RYN0">
    <property type="expression patterns" value="baseline and differential"/>
</dbReference>
<reference evidence="3" key="1">
    <citation type="journal article" date="2014" name="Science">
        <title>Structural and functional partitioning of bread wheat chromosome 3B.</title>
        <authorList>
            <person name="Choulet F."/>
            <person name="Alberti A."/>
            <person name="Theil S."/>
            <person name="Glover N."/>
            <person name="Barbe V."/>
            <person name="Daron J."/>
            <person name="Pingault L."/>
            <person name="Sourdille P."/>
            <person name="Couloux A."/>
            <person name="Paux E."/>
            <person name="Leroy P."/>
            <person name="Mangenot S."/>
            <person name="Guilhot N."/>
            <person name="Le Gouis J."/>
            <person name="Balfourier F."/>
            <person name="Alaux M."/>
            <person name="Jamilloux V."/>
            <person name="Poulain J."/>
            <person name="Durand C."/>
            <person name="Bellec A."/>
            <person name="Gaspin C."/>
            <person name="Safar J."/>
            <person name="Dolezel J."/>
            <person name="Rogers J."/>
            <person name="Vandepoele K."/>
            <person name="Aury J.M."/>
            <person name="Mayer K."/>
            <person name="Berges H."/>
            <person name="Quesneville H."/>
            <person name="Wincker P."/>
            <person name="Feuillet C."/>
        </authorList>
    </citation>
    <scope>NUCLEOTIDE SEQUENCE</scope>
</reference>
<feature type="transmembrane region" description="Helical" evidence="1">
    <location>
        <begin position="29"/>
        <end position="47"/>
    </location>
</feature>
<proteinExistence type="predicted"/>
<name>A0A077RYN0_WHEAT</name>
<protein>
    <recommendedName>
        <fullName evidence="2">DUF4220 domain-containing protein</fullName>
    </recommendedName>
</protein>
<keyword evidence="1" id="KW-1133">Transmembrane helix</keyword>
<feature type="transmembrane region" description="Helical" evidence="1">
    <location>
        <begin position="324"/>
        <end position="346"/>
    </location>
</feature>
<dbReference type="Pfam" id="PF13968">
    <property type="entry name" value="DUF4220"/>
    <property type="match status" value="1"/>
</dbReference>
<dbReference type="EMBL" id="HG670306">
    <property type="protein sequence ID" value="CDM86057.1"/>
    <property type="molecule type" value="Genomic_DNA"/>
</dbReference>